<reference evidence="9" key="2">
    <citation type="submission" date="2023-05" db="EMBL/GenBank/DDBJ databases">
        <authorList>
            <person name="Li W."/>
        </authorList>
    </citation>
    <scope>NUCLEOTIDE SEQUENCE</scope>
    <source>
        <strain evidence="9">RcBYV-0928-5</strain>
    </source>
</reference>
<accession>A0AA51GK70</accession>
<dbReference type="InterPro" id="IPR007099">
    <property type="entry name" value="RNA-dir_pol_NSvirus"/>
</dbReference>
<evidence type="ECO:0000259" key="8">
    <source>
        <dbReference type="PROSITE" id="PS50525"/>
    </source>
</evidence>
<evidence type="ECO:0000256" key="7">
    <source>
        <dbReference type="SAM" id="MobiDB-lite"/>
    </source>
</evidence>
<evidence type="ECO:0000256" key="4">
    <source>
        <dbReference type="ARBA" id="ARBA00030285"/>
    </source>
</evidence>
<dbReference type="EMBL" id="OQ999745">
    <property type="protein sequence ID" value="WMI40160.1"/>
    <property type="molecule type" value="Genomic_RNA"/>
</dbReference>
<dbReference type="GO" id="GO:0003968">
    <property type="term" value="F:RNA-directed RNA polymerase activity"/>
    <property type="evidence" value="ECO:0007669"/>
    <property type="project" value="UniProtKB-KW"/>
</dbReference>
<feature type="compositionally biased region" description="Basic residues" evidence="7">
    <location>
        <begin position="40"/>
        <end position="58"/>
    </location>
</feature>
<feature type="compositionally biased region" description="Basic and acidic residues" evidence="7">
    <location>
        <begin position="528"/>
        <end position="546"/>
    </location>
</feature>
<dbReference type="EC" id="2.7.7.48" evidence="1"/>
<evidence type="ECO:0000256" key="3">
    <source>
        <dbReference type="ARBA" id="ARBA00022679"/>
    </source>
</evidence>
<protein>
    <recommendedName>
        <fullName evidence="2">RNA-directed RNA polymerase L</fullName>
        <ecNumber evidence="1">2.7.7.48</ecNumber>
    </recommendedName>
    <alternativeName>
        <fullName evidence="4">Large structural protein</fullName>
    </alternativeName>
    <alternativeName>
        <fullName evidence="6">Replicase</fullName>
    </alternativeName>
    <alternativeName>
        <fullName evidence="5">Transcriptase</fullName>
    </alternativeName>
</protein>
<evidence type="ECO:0000256" key="2">
    <source>
        <dbReference type="ARBA" id="ARBA00018602"/>
    </source>
</evidence>
<sequence>MSSAGINFNFKGRSSGKKRAGISNIMKSSRSKNVAGRSRSERKHGKGGNNGKNKKKFQKNTNNVIQNCLKSWKSQEKNKNLKNAFVTIEKPDISAVKSVPIEKKLKPNYRKINQKNYYRRRSEFEEREERRRVRSFWKSEKDNETRSRFPGIPNDHTGSPRMMYCLFLVLRILLQVDFDSKSHYGVHRLCFPHQLSSLGECLKYVLSLNNVFSQKMIELINSDTIVYIRVYGQNHSENHISLQPFLNCNSIRFSQLAEYFTETMFFAEQYTDLENVISCCHPKLVCSLAESFFKLVHPFNPVSGEYISRQHWYAIETSDQILVVREIYYSWKHLIEEYLKKESSPSLAKMLNQGADFDSLMSLSNETVKKLKNLDQGLNGFLLFNKTEFDVIFIQILTEFIEVAKLTQYNEMGKVRSSFILQQSFTTSQSYSLFRSDFSGFMPEMTKARFLLARTSLTNRPFDQSMLSFKTPESTITAIWVKKVFKKLDLQRDFSLEFYIHSIDSSEMKEKKDNEDDNEIDFGSPMPTRKEIYPTESEAERDNEEPNKTFHEIFQMGSDGSIETKSEANPGESPTPILRRVLSHPLSRKASTANLKTAKSVSSLNSARQQSYASHSIGSVEVSSDVGRINYVSGFDDLEDEVEQQPMDDQTKPFFDNTLDPIAESGRRPSLLLTGDEFETKVIEESEEIEKDDFISCVNREEELCEIIEPIGNRTDRRIVSLKNIKNSEFDRIIEGRIIDEKEMPDFCRLCKRMRKKKYLAIVGNSQTGSMDRIMICDQCSQLSYCKSSKYFIVLCPVFDFVILNESFIEMSIHHEITGSDCTCRNIMRFHHSSMAGFCNSSKETREEMSECVKILIDNQSVLDMKTNICQLCEELEACQNVYILINKEVFYSLKICSECFFGFAMEEQGVAMSDNEASLQSYFWSDKNYYYCEECNDKYLSLLGNRNRFGLCDKCEHEKKHLDNSNSGNYDFINEYNSKSSLDLRPSYEGQSLCSFCKEQGYTLRFSEDRNILYKQFILDFNSCIKCIKKFGFSKDDFMIASKDPKRYEVRFKMKQAMDKVLLNNKYKMDCLFKTAECVLCLGPADICCLIEVKSQNQQFVKPICLMCCVIGLTKDTNVIIHQTGSLNYEADEMVLDKGEINGKPNRTSLKNVVSKQMMVLINTTEGLIDSDFEHELEVEADKTPSFVEMSVLEEQFEELEHQLCQARDQINAYSDWIESSRLVVINDQIKNLNQKSVCLKKMLEDKQLLIEKSNSLTEAYVNSTNEQIESPPDDEFNVLSLEEIIEALKGSRMNAERKSPESLKTNQKVKMTICMYDLAHDLKININAPTMREVNRALKGRKFSQKIFLKYVEKDHPDNHVSIKRFEDSVEIFCYLASDYCDIDSLFFSDFVEEPQLSEIDDDFISEFLESNDLYIPCDCLENQIVFITEDLSWGLLNNKLAQMMLLTKTPLVKSMVLCYLVFLRMAEKVKVMKDKNWIKEVLSGQIFDNFSKSICSGSMRILLNLSFIQIKSNDDLIIAVLEGFEEIEDEVFDTNGTADILLYLNYSNQILQDYRHSIMKDFLASESKYKLLIGQSLRQTLYFDTNLLILMSKIENLYRKTFPFTIGFVQTSVNEIINLSKSQPGLNLQFSELLFHNEFEFTRDLHGNLGDEFVAKDLTQIGVKMESMISLDKLACQKFGWSIMREDEFTSMCLNFTDGRIGPSLSWVRNFGMSAPYLKDEKVYVPSLISSNNFLEAYPGNSNLADHLPRIYSLKEPKIVDAVGFEKFSSFRFKDKWLNEIGNKSNFTTYHKSVIEACKTKSNFRFVETRGRQNREFVSSLDPILISKEEKTRIESNFAISRVTRSSLDRSIIKKTQASLKDSCLPHNLAKIPLMTDSKLIKLLFPKIKFKSHQEGKSAEYNLKVEKTFSLDETFPKMSNWEEPRDTFDFYDIEKPEAADLNSLLNQFTMEIEKIELVGSSRLMTEIKNSFQDHYMIHSKLLENYSLMMDHLIHDLINISIPENHAYVNSNNFVNFGYIISPGSRNRKVSSKRGVRYYFCIPKNQSTRGFYPDHVKSIAVLDEKTSRIVEFDVVFSRFYYVSVDDVIWKSRLYINLSLPRLKSDNNNFVLIFWSLFFAGTNVKKLLAFFKYFNIISLSTFSKLPGLISKYLSVCPKREIEWLLLNRVINVVKEVILNNNPITVLGKANNLNDYLELNNLYTLPKPQTTSATHDYQMLYRDISKNINMRDEAVSKDIFEKQWSSKKHININILDFSLRQYEKYSNPTTEKDYWFEIGKNFKSFFITNTNGVDPFSWKKRKNALIFSDVLKDFNSMQPNEPDHESFHSLFLDYCLNKLEKRKAWAFISIKPQKDAADREIVVQEFFTKAGHYAIQSVFRTLCEKWEAELVTKSTHKKYDFISRLPFNQDTIFVNDDMKKWSPHDVKEKFLVLIEMMKHFAIIPDSIFGLLVRSFQLTEKITLLFDERLKDPNVKWCFIEDLVGKNWEEIENLESQRLKLDTDSKSNSKRLFHPLPMTFGWPQGIFHFISSFYHGLATLYSERVFLDLRIGVTTVNAGFHSDDKNTSITCSKINRDLLWQLATASDVSVRGASLAQSDTKSSITVDKTIMNFDDIAENKRASELVSVYNIEGIITDSYFRQASNLTNSFTHNNLIENHLSAITRACSIFSLSNRIFESEFIYAQLVKYLERFYGPMSEDQIVMLGGTKRAPIFLIAEFGIAADNVLKLTHDPQSVANQISDLIVIKSSKHLSEEGKKFKDKNEAQIHRLLEGGKVSKFLASELKRISTPIAGVFLHERDSNLNNLFRGKNLKLFSTWSQMKSKSVTDSVGDPSSGESKAEFKSLKEVYKDLTEKNSQLIVNEHLVQSEKVYKQILESEFNFANLIKRVSPSITGSIRRAPVTNSIVLSNDFQTATRAILGGQSVGRDIDVLFSWNSIVEDVANFCNAYNVRGKDEFLKLNSVWDRMRRIGSERNPVMLLWKTQLSFTDCFFEGLEANYDASSNTLNRTLEMLPFSRKYIKIRQGKPTMIKEFNDRATECMNHLIFENRKQLLNGEIINFNKNIQIVSDLFNKYQDIITEVQPIGMVNRMIKSLISKSYIELKNNTFELVGVDEILDCYIHQMIGNLEIRVVETSNTVFADSNIPSEVHKLIQQRFRGKNLEISDDFVEKLNGDWAPYRVKAGFVNKIDLMSTPAGNMKITAYITTGRLRPDTISQPCHFKLTKLTNLINPQAFEEIGLIEKSSTSVRVFKNNDKAPLSIPGRVWSDSKRTVSSESIYKWSRILGSLWNELNVKFCNFSGLDYSSANHNRCKINDGSITICTETGMINSFGFQRISSLFKSLNQKLSQAEQHRSEESEKFRLLNNFFVAVQLKAGKPSSSACWFINNQCGRLCQEDYRWIKSFQSGAGLVMCDNKREDKIGFSFKVMKVLLNDRSAGVLIDNDLMSEFVVPTAVSVEDPMSKIFDTVCSMNDQMWSFIKQNKFLEEEEWVVISDEFIDQETDLYKKFMREQKDLTKLEVEEIIALYDSNEIFINESTKNEITALRSQQLKKKKASEKKFLQNQISNLIVNDYYQSDFRKSKIFSEAIRNESKVVKSKKTLFVVVPKLDIIISKSSTEQKWNSTGDFDIPKTVPLRVVPKIKSKLTTISAVNSHLIPDKVSFLFSKYLNSERMEALTQDSKEKIVNAVVQEISDDELGGKTIFDQLEINKAQAKKLISWMKKEFSNDLPSYSYNYTPEIIHPGSSSKIETEKLPLELEVVSGQMDLEEIAEIKKSMNVNWKNIKPIGKDLFSKIMIIRNDINLVEKLKINQAFDQIIDEKIEHLGIDENYSPESSLGRTLVTGYKTSNNLIAVRVGGLIDFHLSSANLQSRRNAVVSFLVLSSIYGKLSENGKKFVNSLMTCIRNSNKIMNDTSLKSHFMTESQIQPIIRDAQDILSCSEEKRTMDYYFINSALTELIGNPDWVKMLIN</sequence>
<feature type="region of interest" description="Disordered" evidence="7">
    <location>
        <begin position="1"/>
        <end position="59"/>
    </location>
</feature>
<evidence type="ECO:0000256" key="5">
    <source>
        <dbReference type="ARBA" id="ARBA00030436"/>
    </source>
</evidence>
<feature type="region of interest" description="Disordered" evidence="7">
    <location>
        <begin position="507"/>
        <end position="546"/>
    </location>
</feature>
<keyword evidence="3" id="KW-0808">Transferase</keyword>
<keyword evidence="9" id="KW-0696">RNA-directed RNA polymerase</keyword>
<dbReference type="GO" id="GO:0039694">
    <property type="term" value="P:viral RNA genome replication"/>
    <property type="evidence" value="ECO:0007669"/>
    <property type="project" value="InterPro"/>
</dbReference>
<reference evidence="9" key="1">
    <citation type="journal article" date="2023" name="Microbiol. Spectr.">
        <title>Extreme Diversity of Mycoviruses Present in Single Strains of Rhizoctonia cerealis, the Pathogen of Wheat Sharp Eyespot.</title>
        <authorList>
            <person name="Li W."/>
            <person name="Sun H."/>
            <person name="Cao S."/>
            <person name="Zhang A."/>
            <person name="Zhang H."/>
            <person name="Shu Y."/>
            <person name="Chen H."/>
        </authorList>
    </citation>
    <scope>NUCLEOTIDE SEQUENCE</scope>
    <source>
        <strain evidence="9">RcBYV-0928-5</strain>
    </source>
</reference>
<evidence type="ECO:0000256" key="6">
    <source>
        <dbReference type="ARBA" id="ARBA00031012"/>
    </source>
</evidence>
<organism evidence="9">
    <name type="scientific">Rhizoctonia cerealis bunyavirus</name>
    <dbReference type="NCBI Taxonomy" id="3068840"/>
    <lineage>
        <taxon>Viruses</taxon>
        <taxon>Riboviria</taxon>
        <taxon>Orthornavirae</taxon>
        <taxon>Negarnaviricota</taxon>
        <taxon>Polyploviricotina</taxon>
        <taxon>Ellioviricetes</taxon>
        <taxon>Bunyavirales</taxon>
    </lineage>
</organism>
<evidence type="ECO:0000313" key="9">
    <source>
        <dbReference type="EMBL" id="WMI40160.1"/>
    </source>
</evidence>
<name>A0AA51GK70_9VIRU</name>
<keyword evidence="9" id="KW-0548">Nucleotidyltransferase</keyword>
<evidence type="ECO:0000256" key="1">
    <source>
        <dbReference type="ARBA" id="ARBA00012494"/>
    </source>
</evidence>
<dbReference type="PROSITE" id="PS50525">
    <property type="entry name" value="RDRP_SSRNA_NEG_SEG"/>
    <property type="match status" value="1"/>
</dbReference>
<feature type="domain" description="RdRp catalytic" evidence="8">
    <location>
        <begin position="2401"/>
        <end position="2602"/>
    </location>
</feature>
<proteinExistence type="predicted"/>